<proteinExistence type="predicted"/>
<dbReference type="AlphaFoldDB" id="A0A182X0I9"/>
<name>A0A182X0I9_ANOQN</name>
<sequence length="59" mass="6808">MILMVDMMRFKQLKKPPEIIIIISYQNFNAQATSCVKQASSFIIRALKCRGIWYPCVVA</sequence>
<evidence type="ECO:0000313" key="2">
    <source>
        <dbReference type="Proteomes" id="UP000076407"/>
    </source>
</evidence>
<evidence type="ECO:0000313" key="1">
    <source>
        <dbReference type="EnsemblMetazoa" id="AQUA003306-PA"/>
    </source>
</evidence>
<dbReference type="VEuPathDB" id="VectorBase:AQUA003306"/>
<dbReference type="Proteomes" id="UP000076407">
    <property type="component" value="Unassembled WGS sequence"/>
</dbReference>
<keyword evidence="2" id="KW-1185">Reference proteome</keyword>
<protein>
    <submittedName>
        <fullName evidence="1">Uncharacterized protein</fullName>
    </submittedName>
</protein>
<dbReference type="EnsemblMetazoa" id="AQUA003306-RA">
    <property type="protein sequence ID" value="AQUA003306-PA"/>
    <property type="gene ID" value="AQUA003306"/>
</dbReference>
<organism evidence="1 2">
    <name type="scientific">Anopheles quadriannulatus</name>
    <name type="common">Mosquito</name>
    <dbReference type="NCBI Taxonomy" id="34691"/>
    <lineage>
        <taxon>Eukaryota</taxon>
        <taxon>Metazoa</taxon>
        <taxon>Ecdysozoa</taxon>
        <taxon>Arthropoda</taxon>
        <taxon>Hexapoda</taxon>
        <taxon>Insecta</taxon>
        <taxon>Pterygota</taxon>
        <taxon>Neoptera</taxon>
        <taxon>Endopterygota</taxon>
        <taxon>Diptera</taxon>
        <taxon>Nematocera</taxon>
        <taxon>Culicoidea</taxon>
        <taxon>Culicidae</taxon>
        <taxon>Anophelinae</taxon>
        <taxon>Anopheles</taxon>
    </lineage>
</organism>
<reference evidence="1" key="1">
    <citation type="submission" date="2020-05" db="UniProtKB">
        <authorList>
            <consortium name="EnsemblMetazoa"/>
        </authorList>
    </citation>
    <scope>IDENTIFICATION</scope>
    <source>
        <strain evidence="1">SANGQUA</strain>
    </source>
</reference>
<accession>A0A182X0I9</accession>